<dbReference type="InterPro" id="IPR029151">
    <property type="entry name" value="Sensor-like_sf"/>
</dbReference>
<dbReference type="InterPro" id="IPR035965">
    <property type="entry name" value="PAS-like_dom_sf"/>
</dbReference>
<dbReference type="InterPro" id="IPR000700">
    <property type="entry name" value="PAS-assoc_C"/>
</dbReference>
<comment type="caution">
    <text evidence="14">The sequence shown here is derived from an EMBL/GenBank/DDBJ whole genome shotgun (WGS) entry which is preliminary data.</text>
</comment>
<keyword evidence="10" id="KW-0472">Membrane</keyword>
<evidence type="ECO:0000259" key="13">
    <source>
        <dbReference type="PROSITE" id="PS50887"/>
    </source>
</evidence>
<protein>
    <recommendedName>
        <fullName evidence="2">diguanylate cyclase</fullName>
        <ecNumber evidence="2">2.7.7.65</ecNumber>
    </recommendedName>
</protein>
<keyword evidence="15" id="KW-1185">Reference proteome</keyword>
<evidence type="ECO:0000313" key="14">
    <source>
        <dbReference type="EMBL" id="MFC4789097.1"/>
    </source>
</evidence>
<dbReference type="InterPro" id="IPR029787">
    <property type="entry name" value="Nucleotide_cyclase"/>
</dbReference>
<gene>
    <name evidence="14" type="ORF">ACFO6X_08905</name>
</gene>
<dbReference type="SUPFAM" id="SSF103190">
    <property type="entry name" value="Sensory domain-like"/>
    <property type="match status" value="2"/>
</dbReference>
<keyword evidence="10" id="KW-1133">Transmembrane helix</keyword>
<keyword evidence="4" id="KW-0808">Transferase</keyword>
<feature type="domain" description="GGDEF" evidence="13">
    <location>
        <begin position="499"/>
        <end position="633"/>
    </location>
</feature>
<dbReference type="CDD" id="cd01949">
    <property type="entry name" value="GGDEF"/>
    <property type="match status" value="1"/>
</dbReference>
<dbReference type="SMART" id="SM00267">
    <property type="entry name" value="GGDEF"/>
    <property type="match status" value="1"/>
</dbReference>
<feature type="transmembrane region" description="Helical" evidence="10">
    <location>
        <begin position="12"/>
        <end position="32"/>
    </location>
</feature>
<dbReference type="Pfam" id="PF13426">
    <property type="entry name" value="PAS_9"/>
    <property type="match status" value="1"/>
</dbReference>
<keyword evidence="5" id="KW-0547">Nucleotide-binding</keyword>
<dbReference type="PROSITE" id="PS50112">
    <property type="entry name" value="PAS"/>
    <property type="match status" value="1"/>
</dbReference>
<reference evidence="15" key="1">
    <citation type="journal article" date="2019" name="Int. J. Syst. Evol. Microbiol.">
        <title>The Global Catalogue of Microorganisms (GCM) 10K type strain sequencing project: providing services to taxonomists for standard genome sequencing and annotation.</title>
        <authorList>
            <consortium name="The Broad Institute Genomics Platform"/>
            <consortium name="The Broad Institute Genome Sequencing Center for Infectious Disease"/>
            <person name="Wu L."/>
            <person name="Ma J."/>
        </authorList>
    </citation>
    <scope>NUCLEOTIDE SEQUENCE [LARGE SCALE GENOMIC DNA]</scope>
    <source>
        <strain evidence="15">CCUG 49452</strain>
    </source>
</reference>
<keyword evidence="8" id="KW-0902">Two-component regulatory system</keyword>
<evidence type="ECO:0000256" key="5">
    <source>
        <dbReference type="ARBA" id="ARBA00022741"/>
    </source>
</evidence>
<dbReference type="Pfam" id="PF00990">
    <property type="entry name" value="GGDEF"/>
    <property type="match status" value="1"/>
</dbReference>
<evidence type="ECO:0000256" key="9">
    <source>
        <dbReference type="ARBA" id="ARBA00034247"/>
    </source>
</evidence>
<keyword evidence="10" id="KW-0812">Transmembrane</keyword>
<evidence type="ECO:0000256" key="7">
    <source>
        <dbReference type="ARBA" id="ARBA00022840"/>
    </source>
</evidence>
<keyword evidence="3" id="KW-0597">Phosphoprotein</keyword>
<feature type="domain" description="PAC" evidence="12">
    <location>
        <begin position="415"/>
        <end position="467"/>
    </location>
</feature>
<evidence type="ECO:0000259" key="11">
    <source>
        <dbReference type="PROSITE" id="PS50112"/>
    </source>
</evidence>
<dbReference type="EMBL" id="JBHSHJ010000005">
    <property type="protein sequence ID" value="MFC4789097.1"/>
    <property type="molecule type" value="Genomic_DNA"/>
</dbReference>
<dbReference type="Gene3D" id="3.30.70.270">
    <property type="match status" value="1"/>
</dbReference>
<dbReference type="SUPFAM" id="SSF55785">
    <property type="entry name" value="PYP-like sensor domain (PAS domain)"/>
    <property type="match status" value="1"/>
</dbReference>
<dbReference type="PANTHER" id="PTHR45138">
    <property type="entry name" value="REGULATORY COMPONENTS OF SENSORY TRANSDUCTION SYSTEM"/>
    <property type="match status" value="1"/>
</dbReference>
<accession>A0ABV9QEI6</accession>
<evidence type="ECO:0000256" key="3">
    <source>
        <dbReference type="ARBA" id="ARBA00022553"/>
    </source>
</evidence>
<evidence type="ECO:0000256" key="4">
    <source>
        <dbReference type="ARBA" id="ARBA00022679"/>
    </source>
</evidence>
<proteinExistence type="predicted"/>
<keyword evidence="7" id="KW-0067">ATP-binding</keyword>
<evidence type="ECO:0000256" key="1">
    <source>
        <dbReference type="ARBA" id="ARBA00004370"/>
    </source>
</evidence>
<dbReference type="EC" id="2.7.7.65" evidence="2"/>
<dbReference type="NCBIfam" id="TIGR00229">
    <property type="entry name" value="sensory_box"/>
    <property type="match status" value="1"/>
</dbReference>
<dbReference type="InterPro" id="IPR000160">
    <property type="entry name" value="GGDEF_dom"/>
</dbReference>
<organism evidence="14 15">
    <name type="scientific">Giesbergeria sinuosa</name>
    <dbReference type="NCBI Taxonomy" id="80883"/>
    <lineage>
        <taxon>Bacteria</taxon>
        <taxon>Pseudomonadati</taxon>
        <taxon>Pseudomonadota</taxon>
        <taxon>Betaproteobacteria</taxon>
        <taxon>Burkholderiales</taxon>
        <taxon>Comamonadaceae</taxon>
        <taxon>Giesbergeria</taxon>
    </lineage>
</organism>
<dbReference type="PROSITE" id="PS50113">
    <property type="entry name" value="PAC"/>
    <property type="match status" value="1"/>
</dbReference>
<feature type="domain" description="PAS" evidence="11">
    <location>
        <begin position="341"/>
        <end position="413"/>
    </location>
</feature>
<dbReference type="Gene3D" id="3.30.450.20">
    <property type="entry name" value="PAS domain"/>
    <property type="match status" value="2"/>
</dbReference>
<keyword evidence="6" id="KW-0418">Kinase</keyword>
<name>A0ABV9QEI6_9BURK</name>
<dbReference type="PROSITE" id="PS50887">
    <property type="entry name" value="GGDEF"/>
    <property type="match status" value="1"/>
</dbReference>
<dbReference type="CDD" id="cd00130">
    <property type="entry name" value="PAS"/>
    <property type="match status" value="1"/>
</dbReference>
<dbReference type="InterPro" id="IPR000014">
    <property type="entry name" value="PAS"/>
</dbReference>
<evidence type="ECO:0000256" key="10">
    <source>
        <dbReference type="SAM" id="Phobius"/>
    </source>
</evidence>
<dbReference type="Proteomes" id="UP001596001">
    <property type="component" value="Unassembled WGS sequence"/>
</dbReference>
<sequence>MSAKTDAFKRQVLRLAGAYLVVAISVLLALGWPLHENYLRSRVEVIEAREQGYLSIADHMVHKEFLEVAGDLGVISTSAVLTDFLDQPNPLHHQRLTLALEQVVRNYGRYVDLQVQNLQGQPLVQVERVALLQQNHLSQVAASGANPATVLRISTPVFNSRQRQAGILQLEFQISELLDAFAKVMARNPFHQAMLVGPTGEWLSPGSFLMGSAIPLAQSNFAQQYPSVWAAMSRQRTGAVQTAQGLFLFDAIHPLEFEASPLPPAAVLHHQGMTVMASQPGGYHWRSVILVPQDFLEDTPFLWRSHGPLVGVLLAILVFVSWILAERKVYANVERAREQQDAQEIAALYDQAPCGYHSLDTHGYIIRMNLTELGWLGYERAEVQNRLRLTDLLTPASAAHFKKLFTRLKVSGQLRDIALDMVRKDGSILPVLLNATAEMSPQGEFLSSRTVCVDMTEIQRLQKALERKANTDGLTGLCNRRHFFELGVRELSRATRHHRPVVVCMIDIDHFKQVNDTYGHAAGDKVLVVMARTLAQQLRDTDVLARLGGEEFAILLPDTPLEIAKEIAERLRTALADARVALDDGGLLHFTVSIGVALRHSSTTTLEQMLRSADVALYAAKTAGRNQVHIAASDGVAAKENSLFV</sequence>
<comment type="catalytic activity">
    <reaction evidence="9">
        <text>2 GTP = 3',3'-c-di-GMP + 2 diphosphate</text>
        <dbReference type="Rhea" id="RHEA:24898"/>
        <dbReference type="ChEBI" id="CHEBI:33019"/>
        <dbReference type="ChEBI" id="CHEBI:37565"/>
        <dbReference type="ChEBI" id="CHEBI:58805"/>
        <dbReference type="EC" id="2.7.7.65"/>
    </reaction>
</comment>
<dbReference type="SUPFAM" id="SSF55073">
    <property type="entry name" value="Nucleotide cyclase"/>
    <property type="match status" value="1"/>
</dbReference>
<dbReference type="InterPro" id="IPR050469">
    <property type="entry name" value="Diguanylate_Cyclase"/>
</dbReference>
<dbReference type="InterPro" id="IPR043128">
    <property type="entry name" value="Rev_trsase/Diguanyl_cyclase"/>
</dbReference>
<dbReference type="NCBIfam" id="TIGR00254">
    <property type="entry name" value="GGDEF"/>
    <property type="match status" value="1"/>
</dbReference>
<evidence type="ECO:0000256" key="2">
    <source>
        <dbReference type="ARBA" id="ARBA00012528"/>
    </source>
</evidence>
<dbReference type="PANTHER" id="PTHR45138:SF9">
    <property type="entry name" value="DIGUANYLATE CYCLASE DGCM-RELATED"/>
    <property type="match status" value="1"/>
</dbReference>
<dbReference type="RefSeq" id="WP_382432156.1">
    <property type="nucleotide sequence ID" value="NZ_JBHSHJ010000005.1"/>
</dbReference>
<evidence type="ECO:0000256" key="8">
    <source>
        <dbReference type="ARBA" id="ARBA00023012"/>
    </source>
</evidence>
<evidence type="ECO:0000259" key="12">
    <source>
        <dbReference type="PROSITE" id="PS50113"/>
    </source>
</evidence>
<evidence type="ECO:0000256" key="6">
    <source>
        <dbReference type="ARBA" id="ARBA00022777"/>
    </source>
</evidence>
<evidence type="ECO:0000313" key="15">
    <source>
        <dbReference type="Proteomes" id="UP001596001"/>
    </source>
</evidence>
<comment type="subcellular location">
    <subcellularLocation>
        <location evidence="1">Membrane</location>
    </subcellularLocation>
</comment>